<evidence type="ECO:0000313" key="1">
    <source>
        <dbReference type="EMBL" id="QHT28078.1"/>
    </source>
</evidence>
<dbReference type="AlphaFoldDB" id="A0A6C0EGM2"/>
<reference evidence="1" key="1">
    <citation type="journal article" date="2020" name="Nature">
        <title>Giant virus diversity and host interactions through global metagenomics.</title>
        <authorList>
            <person name="Schulz F."/>
            <person name="Roux S."/>
            <person name="Paez-Espino D."/>
            <person name="Jungbluth S."/>
            <person name="Walsh D.A."/>
            <person name="Denef V.J."/>
            <person name="McMahon K.D."/>
            <person name="Konstantinidis K.T."/>
            <person name="Eloe-Fadrosh E.A."/>
            <person name="Kyrpides N.C."/>
            <person name="Woyke T."/>
        </authorList>
    </citation>
    <scope>NUCLEOTIDE SEQUENCE</scope>
    <source>
        <strain evidence="1">GVMAG-M-3300001348-25</strain>
    </source>
</reference>
<name>A0A6C0EGM2_9ZZZZ</name>
<sequence length="113" mass="13660">MFHTLKWECVNQDNNIKLYRKHFELELFEVNITDNYIYLTIPFLGAQVNYSKKFPLEQFYDGLKFLQYHVDNYVKTIINDIYLYEDNCYNDDNANINISHIIDHSKQYIICSS</sequence>
<organism evidence="1">
    <name type="scientific">viral metagenome</name>
    <dbReference type="NCBI Taxonomy" id="1070528"/>
    <lineage>
        <taxon>unclassified sequences</taxon>
        <taxon>metagenomes</taxon>
        <taxon>organismal metagenomes</taxon>
    </lineage>
</organism>
<accession>A0A6C0EGM2</accession>
<proteinExistence type="predicted"/>
<dbReference type="EMBL" id="MN738851">
    <property type="protein sequence ID" value="QHT28078.1"/>
    <property type="molecule type" value="Genomic_DNA"/>
</dbReference>
<protein>
    <submittedName>
        <fullName evidence="1">Uncharacterized protein</fullName>
    </submittedName>
</protein>